<dbReference type="EMBL" id="CP003344">
    <property type="protein sequence ID" value="AGA69831.1"/>
    <property type="molecule type" value="Genomic_DNA"/>
</dbReference>
<feature type="transmembrane region" description="Helical" evidence="1">
    <location>
        <begin position="20"/>
        <end position="46"/>
    </location>
</feature>
<keyword evidence="1" id="KW-0472">Membrane</keyword>
<proteinExistence type="predicted"/>
<evidence type="ECO:0000313" key="2">
    <source>
        <dbReference type="EMBL" id="AGA69831.1"/>
    </source>
</evidence>
<keyword evidence="3" id="KW-1185">Reference proteome</keyword>
<dbReference type="STRING" id="871963.Desdi_2407"/>
<dbReference type="Proteomes" id="UP000010797">
    <property type="component" value="Chromosome"/>
</dbReference>
<accession>L0FAZ6</accession>
<gene>
    <name evidence="2" type="ordered locus">Desdi_2407</name>
</gene>
<protein>
    <recommendedName>
        <fullName evidence="4">Sporulation protein YjcZ</fullName>
    </recommendedName>
</protein>
<dbReference type="KEGG" id="ddl:Desdi_2407"/>
<dbReference type="HOGENOM" id="CLU_211423_0_0_9"/>
<evidence type="ECO:0008006" key="4">
    <source>
        <dbReference type="Google" id="ProtNLM"/>
    </source>
</evidence>
<reference evidence="3" key="1">
    <citation type="submission" date="2012-02" db="EMBL/GenBank/DDBJ databases">
        <title>Complete sequence of Desulfitobacterium dichloroeliminans LMG P-21439.</title>
        <authorList>
            <person name="Lucas S."/>
            <person name="Han J."/>
            <person name="Lapidus A."/>
            <person name="Cheng J.-F."/>
            <person name="Goodwin L."/>
            <person name="Pitluck S."/>
            <person name="Peters L."/>
            <person name="Ovchinnikova G."/>
            <person name="Teshima H."/>
            <person name="Detter J.C."/>
            <person name="Han C."/>
            <person name="Tapia R."/>
            <person name="Land M."/>
            <person name="Hauser L."/>
            <person name="Kyrpides N."/>
            <person name="Ivanova N."/>
            <person name="Pagani I."/>
            <person name="Kruse T."/>
            <person name="de Vos W.M."/>
            <person name="Boon N."/>
            <person name="Smidt H."/>
            <person name="Woyke T."/>
        </authorList>
    </citation>
    <scope>NUCLEOTIDE SEQUENCE [LARGE SCALE GENOMIC DNA]</scope>
    <source>
        <strain evidence="3">LMG P-21439 / DCA1</strain>
    </source>
</reference>
<dbReference type="RefSeq" id="WP_015262803.1">
    <property type="nucleotide sequence ID" value="NC_019903.1"/>
</dbReference>
<keyword evidence="1" id="KW-0812">Transmembrane</keyword>
<keyword evidence="1" id="KW-1133">Transmembrane helix</keyword>
<name>L0FAZ6_DESDL</name>
<evidence type="ECO:0000313" key="3">
    <source>
        <dbReference type="Proteomes" id="UP000010797"/>
    </source>
</evidence>
<organism evidence="2 3">
    <name type="scientific">Desulfitobacterium dichloroeliminans (strain LMG P-21439 / DCA1)</name>
    <dbReference type="NCBI Taxonomy" id="871963"/>
    <lineage>
        <taxon>Bacteria</taxon>
        <taxon>Bacillati</taxon>
        <taxon>Bacillota</taxon>
        <taxon>Clostridia</taxon>
        <taxon>Eubacteriales</taxon>
        <taxon>Desulfitobacteriaceae</taxon>
        <taxon>Desulfitobacterium</taxon>
    </lineage>
</organism>
<evidence type="ECO:0000256" key="1">
    <source>
        <dbReference type="SAM" id="Phobius"/>
    </source>
</evidence>
<sequence>MFGMGYGGMGGACCPRPVAPVAGIGAGVGVGIIVIAVLILIALGVIF</sequence>
<dbReference type="AlphaFoldDB" id="L0FAZ6"/>